<dbReference type="InterPro" id="IPR010285">
    <property type="entry name" value="DNA_helicase_pif1-like_DEAD"/>
</dbReference>
<dbReference type="Pfam" id="PF21530">
    <property type="entry name" value="Pif1_2B_dom"/>
    <property type="match status" value="1"/>
</dbReference>
<protein>
    <recommendedName>
        <fullName evidence="1">ATP-dependent DNA helicase</fullName>
        <ecNumber evidence="1">5.6.2.3</ecNumber>
    </recommendedName>
</protein>
<dbReference type="GO" id="GO:0000723">
    <property type="term" value="P:telomere maintenance"/>
    <property type="evidence" value="ECO:0007669"/>
    <property type="project" value="InterPro"/>
</dbReference>
<dbReference type="FunFam" id="3.40.50.300:FF:002884">
    <property type="entry name" value="ATP-dependent DNA helicase"/>
    <property type="match status" value="1"/>
</dbReference>
<comment type="similarity">
    <text evidence="1">Belongs to the helicase family.</text>
</comment>
<dbReference type="Pfam" id="PF05970">
    <property type="entry name" value="PIF1"/>
    <property type="match status" value="1"/>
</dbReference>
<comment type="catalytic activity">
    <reaction evidence="1">
        <text>ATP + H2O = ADP + phosphate + H(+)</text>
        <dbReference type="Rhea" id="RHEA:13065"/>
        <dbReference type="ChEBI" id="CHEBI:15377"/>
        <dbReference type="ChEBI" id="CHEBI:15378"/>
        <dbReference type="ChEBI" id="CHEBI:30616"/>
        <dbReference type="ChEBI" id="CHEBI:43474"/>
        <dbReference type="ChEBI" id="CHEBI:456216"/>
        <dbReference type="EC" id="5.6.2.3"/>
    </reaction>
</comment>
<dbReference type="EC" id="5.6.2.3" evidence="1"/>
<evidence type="ECO:0000313" key="6">
    <source>
        <dbReference type="EMBL" id="KAK9073455.1"/>
    </source>
</evidence>
<keyword evidence="1" id="KW-0067">ATP-binding</keyword>
<dbReference type="SUPFAM" id="SSF50249">
    <property type="entry name" value="Nucleic acid-binding proteins"/>
    <property type="match status" value="3"/>
</dbReference>
<dbReference type="CDD" id="cd18809">
    <property type="entry name" value="SF1_C_RecD"/>
    <property type="match status" value="1"/>
</dbReference>
<feature type="domain" description="DNA helicase Pif1-like DEAD-box helicase" evidence="3">
    <location>
        <begin position="398"/>
        <end position="613"/>
    </location>
</feature>
<dbReference type="Pfam" id="PF08646">
    <property type="entry name" value="Rep_fac-A_C"/>
    <property type="match status" value="1"/>
</dbReference>
<proteinExistence type="inferred from homology"/>
<dbReference type="Gene3D" id="2.40.50.140">
    <property type="entry name" value="Nucleic acid-binding proteins"/>
    <property type="match status" value="4"/>
</dbReference>
<accession>A0AAP0H896</accession>
<dbReference type="GO" id="GO:0016787">
    <property type="term" value="F:hydrolase activity"/>
    <property type="evidence" value="ECO:0007669"/>
    <property type="project" value="UniProtKB-KW"/>
</dbReference>
<feature type="domain" description="Replication factor A C-terminal" evidence="4">
    <location>
        <begin position="1157"/>
        <end position="1235"/>
    </location>
</feature>
<feature type="compositionally biased region" description="Low complexity" evidence="2">
    <location>
        <begin position="1271"/>
        <end position="1281"/>
    </location>
</feature>
<keyword evidence="1" id="KW-0227">DNA damage</keyword>
<feature type="compositionally biased region" description="Low complexity" evidence="2">
    <location>
        <begin position="61"/>
        <end position="91"/>
    </location>
</feature>
<dbReference type="InterPro" id="IPR049163">
    <property type="entry name" value="Pif1-like_2B_dom"/>
</dbReference>
<keyword evidence="1" id="KW-0547">Nucleotide-binding</keyword>
<name>A0AAP0H896_9ASTR</name>
<dbReference type="GO" id="GO:0005524">
    <property type="term" value="F:ATP binding"/>
    <property type="evidence" value="ECO:0007669"/>
    <property type="project" value="UniProtKB-KW"/>
</dbReference>
<sequence length="1732" mass="192346">MPIETRQSKRRRTSVAESSDSVTQGLSAAASSLPPSPAARSRFSYFGAASEAAFRARLRGQTPATTPAQATATTPAQTAARNNLSARNRNAPPAPLTSRRRGRNRGAVAAMAASRKYPYEDLGDCPDRVKYKVTSKSTTAPEPAATPPAAVSAGASTSVPGQGIEIDEIHNFVDGRFVCPHEAAWRILNFRIHNRRPAVQALAVHLEGRKNVTFRDRTLLTDVVDNPLAAKSTLTEWLNSNRGDLTGRHLRYIDYLSEYTWKTSNKEWKRRLAIKTIYGVVHSTYCGACEALGLIGDDQEWADTFAEASVWATSTEMRYLFTHMLLYCEMSNPVRFWNEQWRHMGDDITLNISTDTDVPPNCVPATTVQQAILYEIEKLLNSSAPGASARTPACFSEQKQEEIYDAVMHSRSTKTQLLLFVYGHGGTGKTYLWASIISALRSFGEVVLAVAASGIASLLLAGGRTAHSRFKIPIKLKEESLCYIKKDSPLARLIMETTLIIWDEAPMSDRRCFEALDRTLRDILDQPDLPFGGKSMLLGGDFRQTLPVQQRAPKAMVISCSLPRSCLWPEFRIVRLTENLRLQRSNMTAAEKGAAQRFSAWLMAVGDGAVGSNAEPLLPDSKQICVPDEFVIDHTEGALDRLIRFIYDDHTLSFPSPASLSDKAIVCPRNDTANEINQIVLQMTAGDSRTYLSTDSIVPRIGDRGDTETLYPTEYLNALNFQGIPAHQLNLKVNCPVILIRNINQTCGLCNGTRLLITQLMDKVIEAEIITGSAVGRRVYIPRIAFVHDERELPFTFKRRQFPLRLCYAMTINKSQGQSLNKIGIYVPEHVFGHGQLYVALSRATSPASLKILIMPQEGYLANTTRNIVYSDLLDEIKAAEMDHVWKVAEIGHIGSPKTVEVRVLNKWRPYHLKPTMSYLFVDKNGGGIQGLFDESQESALDCMITLMGCYRIQGYKCIRAPSLMRVARHAAAISMDKSITITPIADTDEIPRFYFNFIKKADLYNRIDKNDTLTDFIGKVDCVTAAQTETRGVLTKIMLEESSDEKIEVTLWEEIGRTVDVAALNAIDHHVIVAVTGLRVTKTIGYVQLQSTSATVVHIDPNIELARSMAESFPPIEAGTPQKKVVFVEKPSGRRRRAIAAIQNEESSILAKASYTIEGSITALEAGRGWYYPACPKCNKRVPLNTDGYSCITCEQNDTRYMYCITGTVSDGTGSIMATLFGNAVASLGKRDAKGLRFAINKVFEVATTADDETPSRGSSTKKPTEKECSASSGTAGTAATSTKGKLTFTEVYQLTQHRQPFWLSVRVIHMWEALNDPPAMTCLLLDINGDAIQAVFKGTKAVHVRHKLKKMMSYDIYRYTLIAPPPFDKVAAIDIAIQIDRNLVAVPLEDNLQLPYKYFNFMARHHLNNWPILNRQLIDYMGKITDLEEADIEENTTVLRVTLQAPGSRPIVVSLWNNIYEDLIVPNITEVDHEVIFLATALRVVPIPGSVRLQCTAGTRLFVNPGLAEKKEMAAYFRNARKGMPVVRLSLRAVSEVHPVPGYPISQIPHLYQQTPITLLNQTYLLACTIMAMPEQQRWYYVTCDACQAIVNDDIEPHTCMEHGASYLNYCYRISCVVTDNAGTIRLNRLDNNIVAMTDILCYNMISINGFTQNDVVPPPILQLIGSRWIFAVTRGHAWSETMLQFGATTVSQVPPPQLPPLNQAPVDPGTSEDRFETELNAGNNIDFAA</sequence>
<dbReference type="InterPro" id="IPR012340">
    <property type="entry name" value="NA-bd_OB-fold"/>
</dbReference>
<dbReference type="GO" id="GO:0043139">
    <property type="term" value="F:5'-3' DNA helicase activity"/>
    <property type="evidence" value="ECO:0007669"/>
    <property type="project" value="UniProtKB-EC"/>
</dbReference>
<evidence type="ECO:0000259" key="3">
    <source>
        <dbReference type="Pfam" id="PF05970"/>
    </source>
</evidence>
<comment type="cofactor">
    <cofactor evidence="1">
        <name>Mg(2+)</name>
        <dbReference type="ChEBI" id="CHEBI:18420"/>
    </cofactor>
</comment>
<feature type="region of interest" description="Disordered" evidence="2">
    <location>
        <begin position="1697"/>
        <end position="1717"/>
    </location>
</feature>
<evidence type="ECO:0000313" key="7">
    <source>
        <dbReference type="Proteomes" id="UP001408789"/>
    </source>
</evidence>
<dbReference type="Proteomes" id="UP001408789">
    <property type="component" value="Unassembled WGS sequence"/>
</dbReference>
<dbReference type="PANTHER" id="PTHR10492">
    <property type="match status" value="1"/>
</dbReference>
<evidence type="ECO:0000259" key="5">
    <source>
        <dbReference type="Pfam" id="PF21530"/>
    </source>
</evidence>
<comment type="caution">
    <text evidence="6">The sequence shown here is derived from an EMBL/GenBank/DDBJ whole genome shotgun (WGS) entry which is preliminary data.</text>
</comment>
<dbReference type="GO" id="GO:0006310">
    <property type="term" value="P:DNA recombination"/>
    <property type="evidence" value="ECO:0007669"/>
    <property type="project" value="UniProtKB-KW"/>
</dbReference>
<feature type="region of interest" description="Disordered" evidence="2">
    <location>
        <begin position="57"/>
        <end position="111"/>
    </location>
</feature>
<dbReference type="EMBL" id="JBCNJP010000009">
    <property type="protein sequence ID" value="KAK9073455.1"/>
    <property type="molecule type" value="Genomic_DNA"/>
</dbReference>
<feature type="compositionally biased region" description="Polar residues" evidence="2">
    <location>
        <begin position="15"/>
        <end position="25"/>
    </location>
</feature>
<gene>
    <name evidence="6" type="ORF">SSX86_007779</name>
</gene>
<reference evidence="6 7" key="1">
    <citation type="submission" date="2024-04" db="EMBL/GenBank/DDBJ databases">
        <title>The reference genome of an endangered Asteraceae, Deinandra increscens subsp. villosa, native to the Central Coast of California.</title>
        <authorList>
            <person name="Guilliams M."/>
            <person name="Hasenstab-Lehman K."/>
            <person name="Meyer R."/>
            <person name="Mcevoy S."/>
        </authorList>
    </citation>
    <scope>NUCLEOTIDE SEQUENCE [LARGE SCALE GENOMIC DNA]</scope>
    <source>
        <tissue evidence="6">Leaf</tissue>
    </source>
</reference>
<feature type="region of interest" description="Disordered" evidence="2">
    <location>
        <begin position="1252"/>
        <end position="1281"/>
    </location>
</feature>
<feature type="domain" description="DNA helicase Pif1-like 2B" evidence="5">
    <location>
        <begin position="714"/>
        <end position="760"/>
    </location>
</feature>
<keyword evidence="1" id="KW-0347">Helicase</keyword>
<evidence type="ECO:0000256" key="2">
    <source>
        <dbReference type="SAM" id="MobiDB-lite"/>
    </source>
</evidence>
<dbReference type="Gene3D" id="3.40.50.300">
    <property type="entry name" value="P-loop containing nucleotide triphosphate hydrolases"/>
    <property type="match status" value="1"/>
</dbReference>
<organism evidence="6 7">
    <name type="scientific">Deinandra increscens subsp. villosa</name>
    <dbReference type="NCBI Taxonomy" id="3103831"/>
    <lineage>
        <taxon>Eukaryota</taxon>
        <taxon>Viridiplantae</taxon>
        <taxon>Streptophyta</taxon>
        <taxon>Embryophyta</taxon>
        <taxon>Tracheophyta</taxon>
        <taxon>Spermatophyta</taxon>
        <taxon>Magnoliopsida</taxon>
        <taxon>eudicotyledons</taxon>
        <taxon>Gunneridae</taxon>
        <taxon>Pentapetalae</taxon>
        <taxon>asterids</taxon>
        <taxon>campanulids</taxon>
        <taxon>Asterales</taxon>
        <taxon>Asteraceae</taxon>
        <taxon>Asteroideae</taxon>
        <taxon>Heliantheae alliance</taxon>
        <taxon>Madieae</taxon>
        <taxon>Madiinae</taxon>
        <taxon>Deinandra</taxon>
    </lineage>
</organism>
<dbReference type="InterPro" id="IPR027417">
    <property type="entry name" value="P-loop_NTPase"/>
</dbReference>
<keyword evidence="1" id="KW-0378">Hydrolase</keyword>
<evidence type="ECO:0000256" key="1">
    <source>
        <dbReference type="RuleBase" id="RU363044"/>
    </source>
</evidence>
<dbReference type="InterPro" id="IPR013955">
    <property type="entry name" value="Rep_factor-A_C"/>
</dbReference>
<keyword evidence="7" id="KW-1185">Reference proteome</keyword>
<feature type="region of interest" description="Disordered" evidence="2">
    <location>
        <begin position="135"/>
        <end position="157"/>
    </location>
</feature>
<keyword evidence="1" id="KW-0233">DNA recombination</keyword>
<feature type="compositionally biased region" description="Low complexity" evidence="2">
    <location>
        <begin position="26"/>
        <end position="40"/>
    </location>
</feature>
<feature type="region of interest" description="Disordered" evidence="2">
    <location>
        <begin position="1"/>
        <end position="40"/>
    </location>
</feature>
<dbReference type="SUPFAM" id="SSF52540">
    <property type="entry name" value="P-loop containing nucleoside triphosphate hydrolases"/>
    <property type="match status" value="2"/>
</dbReference>
<dbReference type="PANTHER" id="PTHR10492:SF96">
    <property type="entry name" value="ATP-DEPENDENT DNA HELICASE"/>
    <property type="match status" value="1"/>
</dbReference>
<dbReference type="GO" id="GO:0006281">
    <property type="term" value="P:DNA repair"/>
    <property type="evidence" value="ECO:0007669"/>
    <property type="project" value="UniProtKB-KW"/>
</dbReference>
<keyword evidence="1" id="KW-0234">DNA repair</keyword>
<evidence type="ECO:0000259" key="4">
    <source>
        <dbReference type="Pfam" id="PF08646"/>
    </source>
</evidence>